<comment type="caution">
    <text evidence="1">The sequence shown here is derived from an EMBL/GenBank/DDBJ whole genome shotgun (WGS) entry which is preliminary data.</text>
</comment>
<name>A0A9J5YGJ8_SOLCO</name>
<dbReference type="Proteomes" id="UP000824120">
    <property type="component" value="Chromosome 6"/>
</dbReference>
<dbReference type="EMBL" id="JACXVP010000006">
    <property type="protein sequence ID" value="KAG5599867.1"/>
    <property type="molecule type" value="Genomic_DNA"/>
</dbReference>
<accession>A0A9J5YGJ8</accession>
<sequence length="227" mass="27580">MVQQKLKRVKHALRSWSKKTYGDMFQQIATLEDVIQAHEVTFEESPTLHNKEELHKDQAELCKYLHLEEEYWRQKSGLKWFQEREKNTKFFHSYVTEKRKKLKLNKIQNTQGDWLTEERDIAIEAIRYFQEKFTEDQCQKEFSLLNHVPILVTEESIKNNTILFDKKSLKMMIRVLRRYENSSGKLINLEKNAFYVHEKVKHQKTKQHQTWSFPFHILGMSYVIWKK</sequence>
<dbReference type="AlphaFoldDB" id="A0A9J5YGJ8"/>
<dbReference type="OrthoDB" id="1935089at2759"/>
<protein>
    <submittedName>
        <fullName evidence="1">Uncharacterized protein</fullName>
    </submittedName>
</protein>
<evidence type="ECO:0000313" key="1">
    <source>
        <dbReference type="EMBL" id="KAG5599867.1"/>
    </source>
</evidence>
<keyword evidence="2" id="KW-1185">Reference proteome</keyword>
<evidence type="ECO:0000313" key="2">
    <source>
        <dbReference type="Proteomes" id="UP000824120"/>
    </source>
</evidence>
<gene>
    <name evidence="1" type="ORF">H5410_031237</name>
</gene>
<proteinExistence type="predicted"/>
<organism evidence="1 2">
    <name type="scientific">Solanum commersonii</name>
    <name type="common">Commerson's wild potato</name>
    <name type="synonym">Commerson's nightshade</name>
    <dbReference type="NCBI Taxonomy" id="4109"/>
    <lineage>
        <taxon>Eukaryota</taxon>
        <taxon>Viridiplantae</taxon>
        <taxon>Streptophyta</taxon>
        <taxon>Embryophyta</taxon>
        <taxon>Tracheophyta</taxon>
        <taxon>Spermatophyta</taxon>
        <taxon>Magnoliopsida</taxon>
        <taxon>eudicotyledons</taxon>
        <taxon>Gunneridae</taxon>
        <taxon>Pentapetalae</taxon>
        <taxon>asterids</taxon>
        <taxon>lamiids</taxon>
        <taxon>Solanales</taxon>
        <taxon>Solanaceae</taxon>
        <taxon>Solanoideae</taxon>
        <taxon>Solaneae</taxon>
        <taxon>Solanum</taxon>
    </lineage>
</organism>
<reference evidence="1 2" key="1">
    <citation type="submission" date="2020-09" db="EMBL/GenBank/DDBJ databases">
        <title>De no assembly of potato wild relative species, Solanum commersonii.</title>
        <authorList>
            <person name="Cho K."/>
        </authorList>
    </citation>
    <scope>NUCLEOTIDE SEQUENCE [LARGE SCALE GENOMIC DNA]</scope>
    <source>
        <strain evidence="1">LZ3.2</strain>
        <tissue evidence="1">Leaf</tissue>
    </source>
</reference>